<sequence>MQADGPSLLSSLLPWPRVLTCPAVETELGEQEVGGISSLGAGYTAGSGMRLGHSPSSWGADRPERPAGLPWSPRVCSQPLYYPQAHRPLPPRPSIPSAAPQNSFLPVLLPPEFCPLPTRHHTAPGSSPVGTELCSSPAFQAGRAGAGSAELVGGLPGTGFCSPSSASHTKDPGLFPKICFMNETLKSRG</sequence>
<evidence type="ECO:0000313" key="1">
    <source>
        <dbReference type="EMBL" id="KAF6480640.1"/>
    </source>
</evidence>
<accession>A0A7J8I8Q6</accession>
<protein>
    <submittedName>
        <fullName evidence="1">Uncharacterized protein</fullName>
    </submittedName>
</protein>
<dbReference type="Proteomes" id="UP000550707">
    <property type="component" value="Unassembled WGS sequence"/>
</dbReference>
<reference evidence="1 2" key="1">
    <citation type="journal article" date="2020" name="Nature">
        <title>Six reference-quality genomes reveal evolution of bat adaptations.</title>
        <authorList>
            <person name="Jebb D."/>
            <person name="Huang Z."/>
            <person name="Pippel M."/>
            <person name="Hughes G.M."/>
            <person name="Lavrichenko K."/>
            <person name="Devanna P."/>
            <person name="Winkler S."/>
            <person name="Jermiin L.S."/>
            <person name="Skirmuntt E.C."/>
            <person name="Katzourakis A."/>
            <person name="Burkitt-Gray L."/>
            <person name="Ray D.A."/>
            <person name="Sullivan K.A.M."/>
            <person name="Roscito J.G."/>
            <person name="Kirilenko B.M."/>
            <person name="Davalos L.M."/>
            <person name="Corthals A.P."/>
            <person name="Power M.L."/>
            <person name="Jones G."/>
            <person name="Ransome R.D."/>
            <person name="Dechmann D.K.N."/>
            <person name="Locatelli A.G."/>
            <person name="Puechmaille S.J."/>
            <person name="Fedrigo O."/>
            <person name="Jarvis E.D."/>
            <person name="Hiller M."/>
            <person name="Vernes S.C."/>
            <person name="Myers E.W."/>
            <person name="Teeling E.C."/>
        </authorList>
    </citation>
    <scope>NUCLEOTIDE SEQUENCE [LARGE SCALE GENOMIC DNA]</scope>
    <source>
        <strain evidence="1">MMolMol1</strain>
        <tissue evidence="1">Muscle</tissue>
    </source>
</reference>
<comment type="caution">
    <text evidence="1">The sequence shown here is derived from an EMBL/GenBank/DDBJ whole genome shotgun (WGS) entry which is preliminary data.</text>
</comment>
<keyword evidence="2" id="KW-1185">Reference proteome</keyword>
<dbReference type="AlphaFoldDB" id="A0A7J8I8Q6"/>
<dbReference type="InParanoid" id="A0A7J8I8Q6"/>
<gene>
    <name evidence="1" type="ORF">HJG59_010510</name>
</gene>
<evidence type="ECO:0000313" key="2">
    <source>
        <dbReference type="Proteomes" id="UP000550707"/>
    </source>
</evidence>
<name>A0A7J8I8Q6_MOLMO</name>
<dbReference type="EMBL" id="JACASF010000004">
    <property type="protein sequence ID" value="KAF6480640.1"/>
    <property type="molecule type" value="Genomic_DNA"/>
</dbReference>
<organism evidence="1 2">
    <name type="scientific">Molossus molossus</name>
    <name type="common">Pallas' mastiff bat</name>
    <name type="synonym">Vespertilio molossus</name>
    <dbReference type="NCBI Taxonomy" id="27622"/>
    <lineage>
        <taxon>Eukaryota</taxon>
        <taxon>Metazoa</taxon>
        <taxon>Chordata</taxon>
        <taxon>Craniata</taxon>
        <taxon>Vertebrata</taxon>
        <taxon>Euteleostomi</taxon>
        <taxon>Mammalia</taxon>
        <taxon>Eutheria</taxon>
        <taxon>Laurasiatheria</taxon>
        <taxon>Chiroptera</taxon>
        <taxon>Yangochiroptera</taxon>
        <taxon>Molossidae</taxon>
        <taxon>Molossus</taxon>
    </lineage>
</organism>
<proteinExistence type="predicted"/>